<comment type="caution">
    <text evidence="1">The sequence shown here is derived from an EMBL/GenBank/DDBJ whole genome shotgun (WGS) entry which is preliminary data.</text>
</comment>
<evidence type="ECO:0000313" key="2">
    <source>
        <dbReference type="Proteomes" id="UP000664779"/>
    </source>
</evidence>
<dbReference type="Proteomes" id="UP000664779">
    <property type="component" value="Unassembled WGS sequence"/>
</dbReference>
<organism evidence="1 2">
    <name type="scientific">Roseibium limicola</name>
    <dbReference type="NCBI Taxonomy" id="2816037"/>
    <lineage>
        <taxon>Bacteria</taxon>
        <taxon>Pseudomonadati</taxon>
        <taxon>Pseudomonadota</taxon>
        <taxon>Alphaproteobacteria</taxon>
        <taxon>Hyphomicrobiales</taxon>
        <taxon>Stappiaceae</taxon>
        <taxon>Roseibium</taxon>
    </lineage>
</organism>
<gene>
    <name evidence="1" type="ORF">J0X15_12470</name>
</gene>
<reference evidence="1" key="1">
    <citation type="submission" date="2021-03" db="EMBL/GenBank/DDBJ databases">
        <title>Roseibium sp. CAU 1637 isolated from Incheon.</title>
        <authorList>
            <person name="Kim W."/>
        </authorList>
    </citation>
    <scope>NUCLEOTIDE SEQUENCE</scope>
    <source>
        <strain evidence="1">CAU 1637</strain>
    </source>
</reference>
<dbReference type="InterPro" id="IPR009752">
    <property type="entry name" value="Phage_Mu_GpJ"/>
</dbReference>
<sequence>MAYATRQDLIDRFGEDELIQLTDRVNLPASTIDEDMVAAHIADAENLADSYLAKLYRLPLDPVPAVLTRIICEIARYFLHGRRTDKDDPVTRDYALAIAWLKDVARGTVQLEAEGAASSQTSGGQVQVSAPDRVFSRDTLIGF</sequence>
<dbReference type="AlphaFoldDB" id="A0A939ES01"/>
<evidence type="ECO:0000313" key="1">
    <source>
        <dbReference type="EMBL" id="MBO0346039.1"/>
    </source>
</evidence>
<dbReference type="Pfam" id="PF07030">
    <property type="entry name" value="Phage_Mu_Gp36"/>
    <property type="match status" value="1"/>
</dbReference>
<keyword evidence="2" id="KW-1185">Reference proteome</keyword>
<accession>A0A939ES01</accession>
<protein>
    <submittedName>
        <fullName evidence="1">DUF1320 domain-containing protein</fullName>
    </submittedName>
</protein>
<proteinExistence type="predicted"/>
<dbReference type="EMBL" id="JAFLNF010000005">
    <property type="protein sequence ID" value="MBO0346039.1"/>
    <property type="molecule type" value="Genomic_DNA"/>
</dbReference>
<name>A0A939ES01_9HYPH</name>
<dbReference type="RefSeq" id="WP_206941192.1">
    <property type="nucleotide sequence ID" value="NZ_JAFLNF010000005.1"/>
</dbReference>